<dbReference type="Proteomes" id="UP000789901">
    <property type="component" value="Unassembled WGS sequence"/>
</dbReference>
<evidence type="ECO:0000313" key="3">
    <source>
        <dbReference type="EMBL" id="CAG8717773.1"/>
    </source>
</evidence>
<dbReference type="EMBL" id="CAJVQB010008362">
    <property type="protein sequence ID" value="CAG8717773.1"/>
    <property type="molecule type" value="Genomic_DNA"/>
</dbReference>
<evidence type="ECO:0000313" key="4">
    <source>
        <dbReference type="Proteomes" id="UP000789901"/>
    </source>
</evidence>
<feature type="coiled-coil region" evidence="1">
    <location>
        <begin position="64"/>
        <end position="124"/>
    </location>
</feature>
<feature type="compositionally biased region" description="Polar residues" evidence="2">
    <location>
        <begin position="1"/>
        <end position="18"/>
    </location>
</feature>
<organism evidence="3 4">
    <name type="scientific">Gigaspora margarita</name>
    <dbReference type="NCBI Taxonomy" id="4874"/>
    <lineage>
        <taxon>Eukaryota</taxon>
        <taxon>Fungi</taxon>
        <taxon>Fungi incertae sedis</taxon>
        <taxon>Mucoromycota</taxon>
        <taxon>Glomeromycotina</taxon>
        <taxon>Glomeromycetes</taxon>
        <taxon>Diversisporales</taxon>
        <taxon>Gigasporaceae</taxon>
        <taxon>Gigaspora</taxon>
    </lineage>
</organism>
<evidence type="ECO:0000256" key="2">
    <source>
        <dbReference type="SAM" id="MobiDB-lite"/>
    </source>
</evidence>
<keyword evidence="4" id="KW-1185">Reference proteome</keyword>
<evidence type="ECO:0000256" key="1">
    <source>
        <dbReference type="SAM" id="Coils"/>
    </source>
</evidence>
<name>A0ABN7V3T8_GIGMA</name>
<keyword evidence="1" id="KW-0175">Coiled coil</keyword>
<proteinExistence type="predicted"/>
<reference evidence="3 4" key="1">
    <citation type="submission" date="2021-06" db="EMBL/GenBank/DDBJ databases">
        <authorList>
            <person name="Kallberg Y."/>
            <person name="Tangrot J."/>
            <person name="Rosling A."/>
        </authorList>
    </citation>
    <scope>NUCLEOTIDE SEQUENCE [LARGE SCALE GENOMIC DNA]</scope>
    <source>
        <strain evidence="3 4">120-4 pot B 10/14</strain>
    </source>
</reference>
<gene>
    <name evidence="3" type="ORF">GMARGA_LOCUS13265</name>
</gene>
<comment type="caution">
    <text evidence="3">The sequence shown here is derived from an EMBL/GenBank/DDBJ whole genome shotgun (WGS) entry which is preliminary data.</text>
</comment>
<sequence>MDPMQSSSRNTESMSARQFSVRKRLGDTNASILLSLPPPQQLSYSATKLPDTCSDGRSRETALIKETIKLLETKEREKIELIERKEAEKLALLEQKEAEKLKIVEKKEAEKQELILKLIDKRETSSMSFLWFF</sequence>
<feature type="region of interest" description="Disordered" evidence="2">
    <location>
        <begin position="1"/>
        <end position="21"/>
    </location>
</feature>
<accession>A0ABN7V3T8</accession>
<protein>
    <submittedName>
        <fullName evidence="3">7106_t:CDS:1</fullName>
    </submittedName>
</protein>